<sequence>MNFTLKQLRYVEAAGRLGSIARAAEEMAISQSSITAAIDALEHSLDYDLFVRTPAKGIHATPPGLEALQMIRGFLNHSRHFEADLQSVGGDETGVVRIGCYGTAAPAFLPEILRAMKDRRPNITVDVLEGDMSSVVDFLRDGKADLSFTYEMGLDSGQQFEPLFNAPPYALISTDDPMSELPGVTYAQLSRKTMVMLDLPYARDYFSTLFSRRGLSPTVGHATRSADFARALVAGGFGYTILNIRPPEFDGDKSAYRALPILDETEAPIFGIATMRQTRQPRTVRAFIRTCIELRDAGAFDPLIVSAAPVSSAKKNINSPH</sequence>
<dbReference type="PANTHER" id="PTHR30419">
    <property type="entry name" value="HTH-TYPE TRANSCRIPTIONAL REGULATOR YBHD"/>
    <property type="match status" value="1"/>
</dbReference>
<dbReference type="InterPro" id="IPR036390">
    <property type="entry name" value="WH_DNA-bd_sf"/>
</dbReference>
<dbReference type="PRINTS" id="PR00039">
    <property type="entry name" value="HTHLYSR"/>
</dbReference>
<comment type="caution">
    <text evidence="6">The sequence shown here is derived from an EMBL/GenBank/DDBJ whole genome shotgun (WGS) entry which is preliminary data.</text>
</comment>
<dbReference type="Gene3D" id="3.40.190.10">
    <property type="entry name" value="Periplasmic binding protein-like II"/>
    <property type="match status" value="2"/>
</dbReference>
<dbReference type="InterPro" id="IPR005119">
    <property type="entry name" value="LysR_subst-bd"/>
</dbReference>
<keyword evidence="4" id="KW-0804">Transcription</keyword>
<keyword evidence="3" id="KW-0238">DNA-binding</keyword>
<dbReference type="SUPFAM" id="SSF53850">
    <property type="entry name" value="Periplasmic binding protein-like II"/>
    <property type="match status" value="1"/>
</dbReference>
<dbReference type="SUPFAM" id="SSF46785">
    <property type="entry name" value="Winged helix' DNA-binding domain"/>
    <property type="match status" value="1"/>
</dbReference>
<dbReference type="InterPro" id="IPR000847">
    <property type="entry name" value="LysR_HTH_N"/>
</dbReference>
<protein>
    <submittedName>
        <fullName evidence="6">LysR family transcriptional regulator</fullName>
    </submittedName>
</protein>
<evidence type="ECO:0000256" key="3">
    <source>
        <dbReference type="ARBA" id="ARBA00023125"/>
    </source>
</evidence>
<dbReference type="InterPro" id="IPR050950">
    <property type="entry name" value="HTH-type_LysR_regulators"/>
</dbReference>
<dbReference type="InterPro" id="IPR036388">
    <property type="entry name" value="WH-like_DNA-bd_sf"/>
</dbReference>
<name>A0A8J3M8C4_9RHOB</name>
<evidence type="ECO:0000313" key="7">
    <source>
        <dbReference type="Proteomes" id="UP000626220"/>
    </source>
</evidence>
<keyword evidence="7" id="KW-1185">Reference proteome</keyword>
<accession>A0A8J3M8C4</accession>
<dbReference type="GO" id="GO:0003677">
    <property type="term" value="F:DNA binding"/>
    <property type="evidence" value="ECO:0007669"/>
    <property type="project" value="UniProtKB-KW"/>
</dbReference>
<dbReference type="Pfam" id="PF03466">
    <property type="entry name" value="LysR_substrate"/>
    <property type="match status" value="1"/>
</dbReference>
<evidence type="ECO:0000256" key="4">
    <source>
        <dbReference type="ARBA" id="ARBA00023163"/>
    </source>
</evidence>
<dbReference type="Gene3D" id="1.10.10.10">
    <property type="entry name" value="Winged helix-like DNA-binding domain superfamily/Winged helix DNA-binding domain"/>
    <property type="match status" value="1"/>
</dbReference>
<keyword evidence="2" id="KW-0805">Transcription regulation</keyword>
<evidence type="ECO:0000313" key="6">
    <source>
        <dbReference type="EMBL" id="GHF51807.1"/>
    </source>
</evidence>
<evidence type="ECO:0000256" key="1">
    <source>
        <dbReference type="ARBA" id="ARBA00009437"/>
    </source>
</evidence>
<dbReference type="AlphaFoldDB" id="A0A8J3M8C4"/>
<dbReference type="EMBL" id="BNCJ01000005">
    <property type="protein sequence ID" value="GHF51807.1"/>
    <property type="molecule type" value="Genomic_DNA"/>
</dbReference>
<organism evidence="6 7">
    <name type="scientific">Seohaeicola zhoushanensis</name>
    <dbReference type="NCBI Taxonomy" id="1569283"/>
    <lineage>
        <taxon>Bacteria</taxon>
        <taxon>Pseudomonadati</taxon>
        <taxon>Pseudomonadota</taxon>
        <taxon>Alphaproteobacteria</taxon>
        <taxon>Rhodobacterales</taxon>
        <taxon>Roseobacteraceae</taxon>
        <taxon>Seohaeicola</taxon>
    </lineage>
</organism>
<dbReference type="Pfam" id="PF00126">
    <property type="entry name" value="HTH_1"/>
    <property type="match status" value="1"/>
</dbReference>
<comment type="similarity">
    <text evidence="1">Belongs to the LysR transcriptional regulatory family.</text>
</comment>
<dbReference type="PROSITE" id="PS50931">
    <property type="entry name" value="HTH_LYSR"/>
    <property type="match status" value="1"/>
</dbReference>
<reference evidence="6" key="2">
    <citation type="submission" date="2020-09" db="EMBL/GenBank/DDBJ databases">
        <authorList>
            <person name="Sun Q."/>
            <person name="Kim S."/>
        </authorList>
    </citation>
    <scope>NUCLEOTIDE SEQUENCE</scope>
    <source>
        <strain evidence="6">KCTC 42650</strain>
    </source>
</reference>
<dbReference type="GO" id="GO:0005829">
    <property type="term" value="C:cytosol"/>
    <property type="evidence" value="ECO:0007669"/>
    <property type="project" value="TreeGrafter"/>
</dbReference>
<reference evidence="6" key="1">
    <citation type="journal article" date="2014" name="Int. J. Syst. Evol. Microbiol.">
        <title>Complete genome sequence of Corynebacterium casei LMG S-19264T (=DSM 44701T), isolated from a smear-ripened cheese.</title>
        <authorList>
            <consortium name="US DOE Joint Genome Institute (JGI-PGF)"/>
            <person name="Walter F."/>
            <person name="Albersmeier A."/>
            <person name="Kalinowski J."/>
            <person name="Ruckert C."/>
        </authorList>
    </citation>
    <scope>NUCLEOTIDE SEQUENCE</scope>
    <source>
        <strain evidence="6">KCTC 42650</strain>
    </source>
</reference>
<evidence type="ECO:0000259" key="5">
    <source>
        <dbReference type="PROSITE" id="PS50931"/>
    </source>
</evidence>
<feature type="domain" description="HTH lysR-type" evidence="5">
    <location>
        <begin position="3"/>
        <end position="61"/>
    </location>
</feature>
<evidence type="ECO:0000256" key="2">
    <source>
        <dbReference type="ARBA" id="ARBA00023015"/>
    </source>
</evidence>
<gene>
    <name evidence="6" type="ORF">GCM10017056_24530</name>
</gene>
<proteinExistence type="inferred from homology"/>
<dbReference type="Proteomes" id="UP000626220">
    <property type="component" value="Unassembled WGS sequence"/>
</dbReference>
<dbReference type="PANTHER" id="PTHR30419:SF8">
    <property type="entry name" value="NITROGEN ASSIMILATION TRANSCRIPTIONAL ACTIVATOR-RELATED"/>
    <property type="match status" value="1"/>
</dbReference>
<dbReference type="GO" id="GO:0003700">
    <property type="term" value="F:DNA-binding transcription factor activity"/>
    <property type="evidence" value="ECO:0007669"/>
    <property type="project" value="InterPro"/>
</dbReference>